<keyword evidence="4" id="KW-0676">Redox-active center</keyword>
<dbReference type="PANTHER" id="PTHR42852">
    <property type="entry name" value="THIOL:DISULFIDE INTERCHANGE PROTEIN DSBE"/>
    <property type="match status" value="1"/>
</dbReference>
<sequence>MRTVIATIGLILMAMVGLGCKGQLIDFGLDQTPPEEKIVVNTMAEWRVAPQRTGNVYTTAHAVENRVDKVVFRVNQTGSRVAWELPLGQVIDINQYPILTLKYRSSSPGFYDVWSLYGNNVGSTDYKKGFYIFNAMDLIADGEVHTLSRDLRELHDDGFIDMLVVGYRNNSVSPADLEIFELSLSPATVEQGASFPIPAYVADDMVEVKIVDSQGMPIEGARVTVDVALANFAQYAYTGKDGIAKVAAYSLGMREKAKHTLQIQKGEYVDAFVKDVRTIEVGDDGLQTVMLVRSGNLSFDVMDKATGEELSDVSVHVEVLYEDDVPKLPYELKQDWFYMTVVPEQDHHEIAFPVPSEFVKEARVYLYDDRYNTVPHNGRDVYHNKVEGGYKPYAVLSEAELHPGMVVVDGKTTNGGHVTVELDGGSCIEGVVTDWEGNPVEGARVSLYNGFCPWYPRTVTDQDGYYRLYGLDKSEPDYRVINISHDDFAPTYVDLREMKVEEITAEKYDVALGKAHTVRGIVLDDEGMPMVGAKVELDNWSKIEPTKDNQKHHICGTSIGVLNFKTKTDENGGFEFNNVSEDEYFRFGVHHSDYQSIAPILKAQDEAYVLTLYSDLKITGEVIEKGTGKAITDYKVGKGIGWEGHDRMHWQFRDRGIKKDGHEFKVVYRDTYPKMGIKIEAPGYKPGQSRIVKDGEHGVHVVIELEKGDMFSGKVVDWHGEAVKDVSVIRVDKGTQAHLGKPSFNHDKMSVKTDEAGRFAFTDTGEDFAVFATSNAGYAIAKMDEVKAGQGKEIRLNPWAEAKVKVLMDGKPLIGHLVSFDMNANYTDHDQRSYTSIRNGVLETTDEQGYVEFKALPTGKGKIRCFAKQDEGDNSLNMMFEMQVELKAGMNEFDFAYSGSRAIGRITHPDLDELPEAWQNGPMNHVIIRSKVNEEGLQPPLPKGWEDMEQDERTKWWEAFQKSDAHKAWEAKRKAAYQDVVSRQVKLEKDGRFEVYGLPADAYILQVSIYEQKEGNRYEQAASLHAQFEIKEDGGDRIDLGEFEVQVMQHVELMQKAPEFEVADLRDPEKVIRLEDYRGKWLLLDFWATWCGPCVAETPNVKAAYEALKDEGVGFEVLALSLDAKREQPLKYVEKHELPYAQGFLGDWNKDTVTKKYSVQGIPAMFLIDPEGRIVAKDLRGPEMVDVIREKMKADEK</sequence>
<evidence type="ECO:0000256" key="1">
    <source>
        <dbReference type="ARBA" id="ARBA00004196"/>
    </source>
</evidence>
<keyword evidence="7" id="KW-1185">Reference proteome</keyword>
<dbReference type="CDD" id="cd02966">
    <property type="entry name" value="TlpA_like_family"/>
    <property type="match status" value="1"/>
</dbReference>
<dbReference type="Gene3D" id="2.60.40.1120">
    <property type="entry name" value="Carboxypeptidase-like, regulatory domain"/>
    <property type="match status" value="1"/>
</dbReference>
<dbReference type="EMBL" id="CP036425">
    <property type="protein sequence ID" value="QDU35610.1"/>
    <property type="molecule type" value="Genomic_DNA"/>
</dbReference>
<name>A0A517YZE2_9BACT</name>
<dbReference type="Gene3D" id="3.40.30.10">
    <property type="entry name" value="Glutaredoxin"/>
    <property type="match status" value="1"/>
</dbReference>
<dbReference type="GO" id="GO:0030313">
    <property type="term" value="C:cell envelope"/>
    <property type="evidence" value="ECO:0007669"/>
    <property type="project" value="UniProtKB-SubCell"/>
</dbReference>
<protein>
    <submittedName>
        <fullName evidence="6">Thiol-disulfide oxidoreductase ResA</fullName>
    </submittedName>
</protein>
<dbReference type="KEGG" id="pcor:KS4_36930"/>
<dbReference type="InterPro" id="IPR000866">
    <property type="entry name" value="AhpC/TSA"/>
</dbReference>
<dbReference type="PANTHER" id="PTHR42852:SF6">
    <property type="entry name" value="THIOL:DISULFIDE INTERCHANGE PROTEIN DSBE"/>
    <property type="match status" value="1"/>
</dbReference>
<dbReference type="GO" id="GO:0017004">
    <property type="term" value="P:cytochrome complex assembly"/>
    <property type="evidence" value="ECO:0007669"/>
    <property type="project" value="UniProtKB-KW"/>
</dbReference>
<dbReference type="AlphaFoldDB" id="A0A517YZE2"/>
<dbReference type="SUPFAM" id="SSF49464">
    <property type="entry name" value="Carboxypeptidase regulatory domain-like"/>
    <property type="match status" value="2"/>
</dbReference>
<feature type="domain" description="Thioredoxin" evidence="5">
    <location>
        <begin position="1051"/>
        <end position="1197"/>
    </location>
</feature>
<evidence type="ECO:0000256" key="2">
    <source>
        <dbReference type="ARBA" id="ARBA00022748"/>
    </source>
</evidence>
<organism evidence="6 7">
    <name type="scientific">Poriferisphaera corsica</name>
    <dbReference type="NCBI Taxonomy" id="2528020"/>
    <lineage>
        <taxon>Bacteria</taxon>
        <taxon>Pseudomonadati</taxon>
        <taxon>Planctomycetota</taxon>
        <taxon>Phycisphaerae</taxon>
        <taxon>Phycisphaerales</taxon>
        <taxon>Phycisphaeraceae</taxon>
        <taxon>Poriferisphaera</taxon>
    </lineage>
</organism>
<keyword evidence="3" id="KW-1015">Disulfide bond</keyword>
<accession>A0A517YZE2</accession>
<evidence type="ECO:0000256" key="4">
    <source>
        <dbReference type="ARBA" id="ARBA00023284"/>
    </source>
</evidence>
<keyword evidence="2" id="KW-0201">Cytochrome c-type biogenesis</keyword>
<reference evidence="6 7" key="1">
    <citation type="submission" date="2019-02" db="EMBL/GenBank/DDBJ databases">
        <title>Deep-cultivation of Planctomycetes and their phenomic and genomic characterization uncovers novel biology.</title>
        <authorList>
            <person name="Wiegand S."/>
            <person name="Jogler M."/>
            <person name="Boedeker C."/>
            <person name="Pinto D."/>
            <person name="Vollmers J."/>
            <person name="Rivas-Marin E."/>
            <person name="Kohn T."/>
            <person name="Peeters S.H."/>
            <person name="Heuer A."/>
            <person name="Rast P."/>
            <person name="Oberbeckmann S."/>
            <person name="Bunk B."/>
            <person name="Jeske O."/>
            <person name="Meyerdierks A."/>
            <person name="Storesund J.E."/>
            <person name="Kallscheuer N."/>
            <person name="Luecker S."/>
            <person name="Lage O.M."/>
            <person name="Pohl T."/>
            <person name="Merkel B.J."/>
            <person name="Hornburger P."/>
            <person name="Mueller R.-W."/>
            <person name="Bruemmer F."/>
            <person name="Labrenz M."/>
            <person name="Spormann A.M."/>
            <person name="Op den Camp H."/>
            <person name="Overmann J."/>
            <person name="Amann R."/>
            <person name="Jetten M.S.M."/>
            <person name="Mascher T."/>
            <person name="Medema M.H."/>
            <person name="Devos D.P."/>
            <person name="Kaster A.-K."/>
            <person name="Ovreas L."/>
            <person name="Rohde M."/>
            <person name="Galperin M.Y."/>
            <person name="Jogler C."/>
        </authorList>
    </citation>
    <scope>NUCLEOTIDE SEQUENCE [LARGE SCALE GENOMIC DNA]</scope>
    <source>
        <strain evidence="6 7">KS4</strain>
    </source>
</reference>
<dbReference type="GO" id="GO:0016491">
    <property type="term" value="F:oxidoreductase activity"/>
    <property type="evidence" value="ECO:0007669"/>
    <property type="project" value="InterPro"/>
</dbReference>
<dbReference type="InterPro" id="IPR013766">
    <property type="entry name" value="Thioredoxin_domain"/>
</dbReference>
<dbReference type="InterPro" id="IPR036249">
    <property type="entry name" value="Thioredoxin-like_sf"/>
</dbReference>
<dbReference type="RefSeq" id="WP_145081226.1">
    <property type="nucleotide sequence ID" value="NZ_CP036425.1"/>
</dbReference>
<dbReference type="SUPFAM" id="SSF52833">
    <property type="entry name" value="Thioredoxin-like"/>
    <property type="match status" value="1"/>
</dbReference>
<dbReference type="Pfam" id="PF00578">
    <property type="entry name" value="AhpC-TSA"/>
    <property type="match status" value="1"/>
</dbReference>
<evidence type="ECO:0000256" key="3">
    <source>
        <dbReference type="ARBA" id="ARBA00023157"/>
    </source>
</evidence>
<dbReference type="PROSITE" id="PS51257">
    <property type="entry name" value="PROKAR_LIPOPROTEIN"/>
    <property type="match status" value="1"/>
</dbReference>
<evidence type="ECO:0000313" key="6">
    <source>
        <dbReference type="EMBL" id="QDU35610.1"/>
    </source>
</evidence>
<dbReference type="PROSITE" id="PS00194">
    <property type="entry name" value="THIOREDOXIN_1"/>
    <property type="match status" value="1"/>
</dbReference>
<dbReference type="Proteomes" id="UP000317369">
    <property type="component" value="Chromosome"/>
</dbReference>
<proteinExistence type="predicted"/>
<evidence type="ECO:0000259" key="5">
    <source>
        <dbReference type="PROSITE" id="PS51352"/>
    </source>
</evidence>
<dbReference type="InterPro" id="IPR008969">
    <property type="entry name" value="CarboxyPept-like_regulatory"/>
</dbReference>
<dbReference type="OrthoDB" id="279966at2"/>
<gene>
    <name evidence="6" type="primary">resA_6</name>
    <name evidence="6" type="ORF">KS4_36930</name>
</gene>
<dbReference type="PROSITE" id="PS51352">
    <property type="entry name" value="THIOREDOXIN_2"/>
    <property type="match status" value="1"/>
</dbReference>
<evidence type="ECO:0000313" key="7">
    <source>
        <dbReference type="Proteomes" id="UP000317369"/>
    </source>
</evidence>
<comment type="subcellular location">
    <subcellularLocation>
        <location evidence="1">Cell envelope</location>
    </subcellularLocation>
</comment>
<dbReference type="GO" id="GO:0016209">
    <property type="term" value="F:antioxidant activity"/>
    <property type="evidence" value="ECO:0007669"/>
    <property type="project" value="InterPro"/>
</dbReference>
<dbReference type="InterPro" id="IPR017937">
    <property type="entry name" value="Thioredoxin_CS"/>
</dbReference>
<dbReference type="InterPro" id="IPR050553">
    <property type="entry name" value="Thioredoxin_ResA/DsbE_sf"/>
</dbReference>